<dbReference type="EMBL" id="CARXXK010001461">
    <property type="protein sequence ID" value="CAI6376266.1"/>
    <property type="molecule type" value="Genomic_DNA"/>
</dbReference>
<accession>A0AAV0Y9Y1</accession>
<dbReference type="AlphaFoldDB" id="A0AAV0Y9Y1"/>
<organism evidence="2 3">
    <name type="scientific">Macrosiphum euphorbiae</name>
    <name type="common">potato aphid</name>
    <dbReference type="NCBI Taxonomy" id="13131"/>
    <lineage>
        <taxon>Eukaryota</taxon>
        <taxon>Metazoa</taxon>
        <taxon>Ecdysozoa</taxon>
        <taxon>Arthropoda</taxon>
        <taxon>Hexapoda</taxon>
        <taxon>Insecta</taxon>
        <taxon>Pterygota</taxon>
        <taxon>Neoptera</taxon>
        <taxon>Paraneoptera</taxon>
        <taxon>Hemiptera</taxon>
        <taxon>Sternorrhyncha</taxon>
        <taxon>Aphidomorpha</taxon>
        <taxon>Aphidoidea</taxon>
        <taxon>Aphididae</taxon>
        <taxon>Macrosiphini</taxon>
        <taxon>Macrosiphum</taxon>
    </lineage>
</organism>
<evidence type="ECO:0000313" key="3">
    <source>
        <dbReference type="Proteomes" id="UP001160148"/>
    </source>
</evidence>
<dbReference type="GO" id="GO:0046983">
    <property type="term" value="F:protein dimerization activity"/>
    <property type="evidence" value="ECO:0007669"/>
    <property type="project" value="InterPro"/>
</dbReference>
<name>A0AAV0Y9Y1_9HEMI</name>
<keyword evidence="3" id="KW-1185">Reference proteome</keyword>
<dbReference type="InterPro" id="IPR012337">
    <property type="entry name" value="RNaseH-like_sf"/>
</dbReference>
<dbReference type="SUPFAM" id="SSF53098">
    <property type="entry name" value="Ribonuclease H-like"/>
    <property type="match status" value="1"/>
</dbReference>
<reference evidence="2 3" key="1">
    <citation type="submission" date="2023-01" db="EMBL/GenBank/DDBJ databases">
        <authorList>
            <person name="Whitehead M."/>
        </authorList>
    </citation>
    <scope>NUCLEOTIDE SEQUENCE [LARGE SCALE GENOMIC DNA]</scope>
</reference>
<protein>
    <recommendedName>
        <fullName evidence="1">HAT C-terminal dimerisation domain-containing protein</fullName>
    </recommendedName>
</protein>
<evidence type="ECO:0000313" key="2">
    <source>
        <dbReference type="EMBL" id="CAI6376266.1"/>
    </source>
</evidence>
<dbReference type="PANTHER" id="PTHR46289">
    <property type="entry name" value="52 KDA REPRESSOR OF THE INHIBITOR OF THE PROTEIN KINASE-LIKE PROTEIN-RELATED"/>
    <property type="match status" value="1"/>
</dbReference>
<feature type="domain" description="HAT C-terminal dimerisation" evidence="1">
    <location>
        <begin position="84"/>
        <end position="144"/>
    </location>
</feature>
<dbReference type="Pfam" id="PF05699">
    <property type="entry name" value="Dimer_Tnp_hAT"/>
    <property type="match status" value="1"/>
</dbReference>
<dbReference type="PANTHER" id="PTHR46289:SF14">
    <property type="entry name" value="DUF4371 DOMAIN-CONTAINING PROTEIN"/>
    <property type="match status" value="1"/>
</dbReference>
<proteinExistence type="predicted"/>
<dbReference type="InterPro" id="IPR052958">
    <property type="entry name" value="IFN-induced_PKR_regulator"/>
</dbReference>
<dbReference type="Proteomes" id="UP001160148">
    <property type="component" value="Unassembled WGS sequence"/>
</dbReference>
<comment type="caution">
    <text evidence="2">The sequence shown here is derived from an EMBL/GenBank/DDBJ whole genome shotgun (WGS) entry which is preliminary data.</text>
</comment>
<dbReference type="InterPro" id="IPR008906">
    <property type="entry name" value="HATC_C_dom"/>
</dbReference>
<sequence>MKSRFSTQSLELAQSVESFLELDYEKSSCFINSYKSLFNIDEDALKCELKVAKKCLVNAQNSDKSISCMNVEEKTQSQLLKSVVQQEVYPNVYSLLKTAFAIPISSATCERSFSCMRRIKSYIRSTMTQNRFSDLAILNIERELSNVINDDDILKLFSSKYRRIQL</sequence>
<evidence type="ECO:0000259" key="1">
    <source>
        <dbReference type="Pfam" id="PF05699"/>
    </source>
</evidence>
<gene>
    <name evidence="2" type="ORF">MEUPH1_LOCUS29655</name>
</gene>